<proteinExistence type="predicted"/>
<gene>
    <name evidence="1" type="ORF">ALC53_06652</name>
</gene>
<sequence length="78" mass="8632">CLKKSALSWRNLPHATLASGSCFRSSIAILSVSLSWALKSVLEHSGYGNLFLFLGSINFWYGQRDVANALKRFLIVSL</sequence>
<dbReference type="AlphaFoldDB" id="A0A195BFJ4"/>
<dbReference type="EMBL" id="KQ976504">
    <property type="protein sequence ID" value="KYM82940.1"/>
    <property type="molecule type" value="Genomic_DNA"/>
</dbReference>
<evidence type="ECO:0000313" key="1">
    <source>
        <dbReference type="EMBL" id="KYM82940.1"/>
    </source>
</evidence>
<organism evidence="1 2">
    <name type="scientific">Atta colombica</name>
    <dbReference type="NCBI Taxonomy" id="520822"/>
    <lineage>
        <taxon>Eukaryota</taxon>
        <taxon>Metazoa</taxon>
        <taxon>Ecdysozoa</taxon>
        <taxon>Arthropoda</taxon>
        <taxon>Hexapoda</taxon>
        <taxon>Insecta</taxon>
        <taxon>Pterygota</taxon>
        <taxon>Neoptera</taxon>
        <taxon>Endopterygota</taxon>
        <taxon>Hymenoptera</taxon>
        <taxon>Apocrita</taxon>
        <taxon>Aculeata</taxon>
        <taxon>Formicoidea</taxon>
        <taxon>Formicidae</taxon>
        <taxon>Myrmicinae</taxon>
        <taxon>Atta</taxon>
    </lineage>
</organism>
<keyword evidence="2" id="KW-1185">Reference proteome</keyword>
<accession>A0A195BFJ4</accession>
<reference evidence="1 2" key="1">
    <citation type="submission" date="2015-09" db="EMBL/GenBank/DDBJ databases">
        <title>Atta colombica WGS genome.</title>
        <authorList>
            <person name="Nygaard S."/>
            <person name="Hu H."/>
            <person name="Boomsma J."/>
            <person name="Zhang G."/>
        </authorList>
    </citation>
    <scope>NUCLEOTIDE SEQUENCE [LARGE SCALE GENOMIC DNA]</scope>
    <source>
        <strain evidence="1">Treedump-2</strain>
        <tissue evidence="1">Whole body</tissue>
    </source>
</reference>
<evidence type="ECO:0000313" key="2">
    <source>
        <dbReference type="Proteomes" id="UP000078540"/>
    </source>
</evidence>
<protein>
    <submittedName>
        <fullName evidence="1">Uncharacterized protein</fullName>
    </submittedName>
</protein>
<name>A0A195BFJ4_9HYME</name>
<dbReference type="Proteomes" id="UP000078540">
    <property type="component" value="Unassembled WGS sequence"/>
</dbReference>
<feature type="non-terminal residue" evidence="1">
    <location>
        <position position="1"/>
    </location>
</feature>